<gene>
    <name evidence="2" type="ORF">ALO68_200227</name>
</gene>
<dbReference type="EMBL" id="LJQM01000252">
    <property type="protein sequence ID" value="KPX40059.1"/>
    <property type="molecule type" value="Genomic_DNA"/>
</dbReference>
<dbReference type="Proteomes" id="UP000050557">
    <property type="component" value="Unassembled WGS sequence"/>
</dbReference>
<name>A0A0P9RBS6_9PSED</name>
<feature type="domain" description="HTH cro/C1-type" evidence="1">
    <location>
        <begin position="11"/>
        <end position="64"/>
    </location>
</feature>
<dbReference type="SMART" id="SM00530">
    <property type="entry name" value="HTH_XRE"/>
    <property type="match status" value="1"/>
</dbReference>
<dbReference type="Gene3D" id="1.10.260.40">
    <property type="entry name" value="lambda repressor-like DNA-binding domains"/>
    <property type="match status" value="1"/>
</dbReference>
<dbReference type="PATRIC" id="fig|251654.3.peg.4434"/>
<reference evidence="2 3" key="1">
    <citation type="submission" date="2015-09" db="EMBL/GenBank/DDBJ databases">
        <title>Genome announcement of multiple Pseudomonas syringae strains.</title>
        <authorList>
            <person name="Thakur S."/>
            <person name="Wang P.W."/>
            <person name="Gong Y."/>
            <person name="Weir B.S."/>
            <person name="Guttman D.S."/>
        </authorList>
    </citation>
    <scope>NUCLEOTIDE SEQUENCE [LARGE SCALE GENOMIC DNA]</scope>
    <source>
        <strain evidence="2 3">ICMP4531</strain>
    </source>
</reference>
<proteinExistence type="predicted"/>
<dbReference type="Pfam" id="PF07022">
    <property type="entry name" value="Phage_CI_repr"/>
    <property type="match status" value="1"/>
</dbReference>
<dbReference type="InterPro" id="IPR010982">
    <property type="entry name" value="Lambda_DNA-bd_dom_sf"/>
</dbReference>
<dbReference type="InterPro" id="IPR001387">
    <property type="entry name" value="Cro/C1-type_HTH"/>
</dbReference>
<accession>A0A0P9RBS6</accession>
<dbReference type="SUPFAM" id="SSF47413">
    <property type="entry name" value="lambda repressor-like DNA-binding domains"/>
    <property type="match status" value="1"/>
</dbReference>
<dbReference type="PROSITE" id="PS50943">
    <property type="entry name" value="HTH_CROC1"/>
    <property type="match status" value="1"/>
</dbReference>
<protein>
    <recommendedName>
        <fullName evidence="1">HTH cro/C1-type domain-containing protein</fullName>
    </recommendedName>
</protein>
<dbReference type="GO" id="GO:0003677">
    <property type="term" value="F:DNA binding"/>
    <property type="evidence" value="ECO:0007669"/>
    <property type="project" value="InterPro"/>
</dbReference>
<comment type="caution">
    <text evidence="2">The sequence shown here is derived from an EMBL/GenBank/DDBJ whole genome shotgun (WGS) entry which is preliminary data.</text>
</comment>
<organism evidence="2 3">
    <name type="scientific">Pseudomonas syringae pv. helianthi</name>
    <dbReference type="NCBI Taxonomy" id="251654"/>
    <lineage>
        <taxon>Bacteria</taxon>
        <taxon>Pseudomonadati</taxon>
        <taxon>Pseudomonadota</taxon>
        <taxon>Gammaproteobacteria</taxon>
        <taxon>Pseudomonadales</taxon>
        <taxon>Pseudomonadaceae</taxon>
        <taxon>Pseudomonas</taxon>
    </lineage>
</organism>
<dbReference type="GO" id="GO:0045892">
    <property type="term" value="P:negative regulation of DNA-templated transcription"/>
    <property type="evidence" value="ECO:0007669"/>
    <property type="project" value="InterPro"/>
</dbReference>
<sequence>MSTQATLSSRLKAVLSELHISQKEAATRCGLPEQTISNILTKNMDETKTAGRIAMGLGISLEWLVYGTGQPFGQTVKWIPIIDSFYALGLFLTESSIRSKTEYIASERDYGPKAFAWKLDNGTIVICGEHEKIIDPANHSYLLINDETSMISENSEEARKYLHLICELRTCYDLVKIGN</sequence>
<dbReference type="RefSeq" id="WP_054988358.1">
    <property type="nucleotide sequence ID" value="NZ_CP092921.1"/>
</dbReference>
<dbReference type="InterPro" id="IPR010744">
    <property type="entry name" value="Phage_CI_N"/>
</dbReference>
<dbReference type="AlphaFoldDB" id="A0A0P9RBS6"/>
<evidence type="ECO:0000313" key="3">
    <source>
        <dbReference type="Proteomes" id="UP000050557"/>
    </source>
</evidence>
<dbReference type="CDD" id="cd00093">
    <property type="entry name" value="HTH_XRE"/>
    <property type="match status" value="1"/>
</dbReference>
<evidence type="ECO:0000259" key="1">
    <source>
        <dbReference type="PROSITE" id="PS50943"/>
    </source>
</evidence>
<evidence type="ECO:0000313" key="2">
    <source>
        <dbReference type="EMBL" id="KPX40059.1"/>
    </source>
</evidence>